<protein>
    <submittedName>
        <fullName evidence="1">Uncharacterized protein</fullName>
    </submittedName>
</protein>
<dbReference type="Proteomes" id="UP000254410">
    <property type="component" value="Chromosome"/>
</dbReference>
<sequence>MPYKRLEIFENKEFADTPIKVDAYYIFYGDDINTGKFTASLIYKPKDCIYEGDIRSLSNLSSEHALSDLLEKIRRAYDSKLYNEIISDWQKP</sequence>
<evidence type="ECO:0000313" key="1">
    <source>
        <dbReference type="EMBL" id="AZC00456.1"/>
    </source>
</evidence>
<gene>
    <name evidence="1" type="ORF">DKE52_008100</name>
</gene>
<proteinExistence type="predicted"/>
<organism evidence="1 2">
    <name type="scientific">Acinetobacter pittii</name>
    <name type="common">Acinetobacter genomosp. 3</name>
    <dbReference type="NCBI Taxonomy" id="48296"/>
    <lineage>
        <taxon>Bacteria</taxon>
        <taxon>Pseudomonadati</taxon>
        <taxon>Pseudomonadota</taxon>
        <taxon>Gammaproteobacteria</taxon>
        <taxon>Moraxellales</taxon>
        <taxon>Moraxellaceae</taxon>
        <taxon>Acinetobacter</taxon>
        <taxon>Acinetobacter calcoaceticus/baumannii complex</taxon>
    </lineage>
</organism>
<dbReference type="AlphaFoldDB" id="A0A3G6YK09"/>
<dbReference type="EMBL" id="CP033540">
    <property type="protein sequence ID" value="AZC00456.1"/>
    <property type="molecule type" value="Genomic_DNA"/>
</dbReference>
<name>A0A3G6YK09_ACIPI</name>
<reference evidence="1 2" key="1">
    <citation type="submission" date="2018-11" db="EMBL/GenBank/DDBJ databases">
        <authorList>
            <person name="Kuo S.-C."/>
            <person name="Chen F.-J."/>
            <person name="Liao Y.-C."/>
        </authorList>
    </citation>
    <scope>NUCLEOTIDE SEQUENCE [LARGE SCALE GENOMIC DNA]</scope>
    <source>
        <strain evidence="1 2">2014S06-099</strain>
    </source>
</reference>
<accession>A0A3G6YK09</accession>
<reference evidence="1 2" key="2">
    <citation type="submission" date="2018-12" db="EMBL/GenBank/DDBJ databases">
        <title>Molecular Epidemiology of Emerging Carbapenem-Resistance in Acinetobacter nosocomialis and Acinetobacter pittii in Taiwan, 2010-2014.</title>
        <authorList>
            <person name="Huang W.-C."/>
            <person name="Wang H.-Y."/>
            <person name="Lai J.-F."/>
            <person name="Lauderdale T.-L."/>
            <person name="Sytwu H.-K."/>
        </authorList>
    </citation>
    <scope>NUCLEOTIDE SEQUENCE [LARGE SCALE GENOMIC DNA]</scope>
    <source>
        <strain evidence="1 2">2014S06-099</strain>
    </source>
</reference>
<evidence type="ECO:0000313" key="2">
    <source>
        <dbReference type="Proteomes" id="UP000254410"/>
    </source>
</evidence>